<dbReference type="Gene3D" id="4.10.280.50">
    <property type="match status" value="1"/>
</dbReference>
<keyword evidence="11" id="KW-1185">Reference proteome</keyword>
<comment type="cofactor">
    <cofactor evidence="1 7">
        <name>pyridoxal 5'-phosphate</name>
        <dbReference type="ChEBI" id="CHEBI:597326"/>
    </cofactor>
</comment>
<dbReference type="CDD" id="cd06450">
    <property type="entry name" value="DOPA_deC_like"/>
    <property type="match status" value="1"/>
</dbReference>
<dbReference type="InterPro" id="IPR015421">
    <property type="entry name" value="PyrdxlP-dep_Trfase_major"/>
</dbReference>
<comment type="caution">
    <text evidence="10">The sequence shown here is derived from an EMBL/GenBank/DDBJ whole genome shotgun (WGS) entry which is preliminary data.</text>
</comment>
<dbReference type="InterPro" id="IPR010107">
    <property type="entry name" value="Glutamate_decarboxylase"/>
</dbReference>
<dbReference type="InterPro" id="IPR002129">
    <property type="entry name" value="PyrdxlP-dep_de-COase"/>
</dbReference>
<dbReference type="Proteomes" id="UP001501343">
    <property type="component" value="Unassembled WGS sequence"/>
</dbReference>
<dbReference type="PANTHER" id="PTHR43321:SF3">
    <property type="entry name" value="GLUTAMATE DECARBOXYLASE"/>
    <property type="match status" value="1"/>
</dbReference>
<dbReference type="InterPro" id="IPR015424">
    <property type="entry name" value="PyrdxlP-dep_Trfase"/>
</dbReference>
<keyword evidence="4 7" id="KW-0663">Pyridoxal phosphate</keyword>
<dbReference type="SUPFAM" id="SSF53383">
    <property type="entry name" value="PLP-dependent transferases"/>
    <property type="match status" value="1"/>
</dbReference>
<evidence type="ECO:0000256" key="3">
    <source>
        <dbReference type="ARBA" id="ARBA00012421"/>
    </source>
</evidence>
<keyword evidence="8" id="KW-0210">Decarboxylase</keyword>
<dbReference type="EMBL" id="BAAAOF010000001">
    <property type="protein sequence ID" value="GAA1912601.1"/>
    <property type="molecule type" value="Genomic_DNA"/>
</dbReference>
<comment type="similarity">
    <text evidence="2 7">Belongs to the group II decarboxylase family.</text>
</comment>
<dbReference type="Pfam" id="PF00282">
    <property type="entry name" value="Pyridoxal_deC"/>
    <property type="match status" value="1"/>
</dbReference>
<evidence type="ECO:0000256" key="2">
    <source>
        <dbReference type="ARBA" id="ARBA00009533"/>
    </source>
</evidence>
<name>A0ABN2P5X9_9MICO</name>
<dbReference type="EC" id="4.1.1.15" evidence="3 8"/>
<dbReference type="PANTHER" id="PTHR43321">
    <property type="entry name" value="GLUTAMATE DECARBOXYLASE"/>
    <property type="match status" value="1"/>
</dbReference>
<evidence type="ECO:0000313" key="10">
    <source>
        <dbReference type="EMBL" id="GAA1912601.1"/>
    </source>
</evidence>
<keyword evidence="5 7" id="KW-0456">Lyase</keyword>
<proteinExistence type="inferred from homology"/>
<feature type="compositionally biased region" description="Polar residues" evidence="9">
    <location>
        <begin position="1"/>
        <end position="13"/>
    </location>
</feature>
<accession>A0ABN2P5X9</accession>
<evidence type="ECO:0000256" key="6">
    <source>
        <dbReference type="ARBA" id="ARBA00048868"/>
    </source>
</evidence>
<protein>
    <recommendedName>
        <fullName evidence="3 8">Glutamate decarboxylase</fullName>
        <ecNumber evidence="3 8">4.1.1.15</ecNumber>
    </recommendedName>
</protein>
<evidence type="ECO:0000256" key="8">
    <source>
        <dbReference type="RuleBase" id="RU361171"/>
    </source>
</evidence>
<evidence type="ECO:0000256" key="5">
    <source>
        <dbReference type="ARBA" id="ARBA00023239"/>
    </source>
</evidence>
<feature type="region of interest" description="Disordered" evidence="9">
    <location>
        <begin position="1"/>
        <end position="28"/>
    </location>
</feature>
<comment type="catalytic activity">
    <reaction evidence="6 8">
        <text>L-glutamate + H(+) = 4-aminobutanoate + CO2</text>
        <dbReference type="Rhea" id="RHEA:17785"/>
        <dbReference type="ChEBI" id="CHEBI:15378"/>
        <dbReference type="ChEBI" id="CHEBI:16526"/>
        <dbReference type="ChEBI" id="CHEBI:29985"/>
        <dbReference type="ChEBI" id="CHEBI:59888"/>
        <dbReference type="EC" id="4.1.1.15"/>
    </reaction>
</comment>
<reference evidence="10 11" key="1">
    <citation type="journal article" date="2019" name="Int. J. Syst. Evol. Microbiol.">
        <title>The Global Catalogue of Microorganisms (GCM) 10K type strain sequencing project: providing services to taxonomists for standard genome sequencing and annotation.</title>
        <authorList>
            <consortium name="The Broad Institute Genomics Platform"/>
            <consortium name="The Broad Institute Genome Sequencing Center for Infectious Disease"/>
            <person name="Wu L."/>
            <person name="Ma J."/>
        </authorList>
    </citation>
    <scope>NUCLEOTIDE SEQUENCE [LARGE SCALE GENOMIC DNA]</scope>
    <source>
        <strain evidence="10 11">JCM 14900</strain>
    </source>
</reference>
<evidence type="ECO:0000256" key="1">
    <source>
        <dbReference type="ARBA" id="ARBA00001933"/>
    </source>
</evidence>
<organism evidence="10 11">
    <name type="scientific">Microbacterium aoyamense</name>
    <dbReference type="NCBI Taxonomy" id="344166"/>
    <lineage>
        <taxon>Bacteria</taxon>
        <taxon>Bacillati</taxon>
        <taxon>Actinomycetota</taxon>
        <taxon>Actinomycetes</taxon>
        <taxon>Micrococcales</taxon>
        <taxon>Microbacteriaceae</taxon>
        <taxon>Microbacterium</taxon>
    </lineage>
</organism>
<dbReference type="NCBIfam" id="TIGR01788">
    <property type="entry name" value="Glu-decarb-GAD"/>
    <property type="match status" value="1"/>
</dbReference>
<gene>
    <name evidence="10" type="ORF">GCM10009775_01470</name>
</gene>
<evidence type="ECO:0000313" key="11">
    <source>
        <dbReference type="Proteomes" id="UP001501343"/>
    </source>
</evidence>
<sequence length="477" mass="52767">MWGMTNSSDTSTPADVPAASTGVSDRNQLNPLFARSGEATDFPLNRLPGSESLPETAYQIVHDEAMLDGNSRLNLATFVGTWMDPHADRLYSESADKNMIDKDEYPQTAAIETRCWKMIASLWNAPDAERAIGTSTIGSSEACMLGGLALKRRWQQARRAAGKPTDKPNLVLSSAVQVCWEKFCNYWDVEPRFVPITDEHRCLDGSDLDKYVDENTIGVVAIMGVTYTGVYEPVAKIAAALDRIQESTGLDIPIHVDGASGGMIAPFLQPDLSWDFRVPRVASISTSAHKYGLVYPGLGWVVWRTVDDLPSDLVFDVTYLGGHMPSFALNFSRPGAQVLLQYYLFLRLGFDGYYRVQKASQDVAVYLAGEIAKMPAFDLWNDGTDIPVFAWQLTKGHTDKWNLYHLSERLRLKGWLIPAYPMPDDLTDIVVQRIVVRNGLSRSLAESLVQDIADAVAYLDALEAPMPTEGLTSGFTH</sequence>
<evidence type="ECO:0000256" key="7">
    <source>
        <dbReference type="RuleBase" id="RU000382"/>
    </source>
</evidence>
<evidence type="ECO:0000256" key="9">
    <source>
        <dbReference type="SAM" id="MobiDB-lite"/>
    </source>
</evidence>
<evidence type="ECO:0000256" key="4">
    <source>
        <dbReference type="ARBA" id="ARBA00022898"/>
    </source>
</evidence>
<dbReference type="Gene3D" id="3.40.640.10">
    <property type="entry name" value="Type I PLP-dependent aspartate aminotransferase-like (Major domain)"/>
    <property type="match status" value="1"/>
</dbReference>
<dbReference type="Gene3D" id="3.90.1150.160">
    <property type="match status" value="1"/>
</dbReference>